<comment type="caution">
    <text evidence="1">The sequence shown here is derived from an EMBL/GenBank/DDBJ whole genome shotgun (WGS) entry which is preliminary data.</text>
</comment>
<sequence length="187" mass="20766">MPPQAPQSSTSTPQKPKAPLIPLCNAPSCPSTHPHNAGAYKFEFFADETTRTNKFPPDLTPVLTRILDAKSDSVAEHKFEDYAFLAKFAVAHQSHRKGLMPAVITDRVYWANSKIVEILREAKVPEVNRPVIKPVTKNAEVIVPAKVLVKEEKKAVGVQTHGRFAMGRGVKLVPRNMPKLAEKRKKN</sequence>
<evidence type="ECO:0000313" key="1">
    <source>
        <dbReference type="EMBL" id="CAF9942910.1"/>
    </source>
</evidence>
<protein>
    <submittedName>
        <fullName evidence="1">Uncharacterized protein</fullName>
    </submittedName>
</protein>
<organism evidence="1 2">
    <name type="scientific">Alectoria fallacina</name>
    <dbReference type="NCBI Taxonomy" id="1903189"/>
    <lineage>
        <taxon>Eukaryota</taxon>
        <taxon>Fungi</taxon>
        <taxon>Dikarya</taxon>
        <taxon>Ascomycota</taxon>
        <taxon>Pezizomycotina</taxon>
        <taxon>Lecanoromycetes</taxon>
        <taxon>OSLEUM clade</taxon>
        <taxon>Lecanoromycetidae</taxon>
        <taxon>Lecanorales</taxon>
        <taxon>Lecanorineae</taxon>
        <taxon>Parmeliaceae</taxon>
        <taxon>Alectoria</taxon>
    </lineage>
</organism>
<name>A0A8H3J8Q0_9LECA</name>
<accession>A0A8H3J8Q0</accession>
<keyword evidence="2" id="KW-1185">Reference proteome</keyword>
<dbReference type="Proteomes" id="UP000664203">
    <property type="component" value="Unassembled WGS sequence"/>
</dbReference>
<proteinExistence type="predicted"/>
<gene>
    <name evidence="1" type="ORF">ALECFALPRED_010217</name>
</gene>
<dbReference type="AlphaFoldDB" id="A0A8H3J8Q0"/>
<evidence type="ECO:0000313" key="2">
    <source>
        <dbReference type="Proteomes" id="UP000664203"/>
    </source>
</evidence>
<dbReference type="EMBL" id="CAJPDR010000835">
    <property type="protein sequence ID" value="CAF9942910.1"/>
    <property type="molecule type" value="Genomic_DNA"/>
</dbReference>
<reference evidence="1" key="1">
    <citation type="submission" date="2021-03" db="EMBL/GenBank/DDBJ databases">
        <authorList>
            <person name="Tagirdzhanova G."/>
        </authorList>
    </citation>
    <scope>NUCLEOTIDE SEQUENCE</scope>
</reference>